<dbReference type="Pfam" id="PF02668">
    <property type="entry name" value="TauD"/>
    <property type="match status" value="1"/>
</dbReference>
<dbReference type="InterPro" id="IPR050411">
    <property type="entry name" value="AlphaKG_dependent_hydroxylases"/>
</dbReference>
<gene>
    <name evidence="6" type="ORF">GCM10010507_22870</name>
</gene>
<keyword evidence="2" id="KW-0560">Oxidoreductase</keyword>
<dbReference type="InterPro" id="IPR003819">
    <property type="entry name" value="TauD/TfdA-like"/>
</dbReference>
<dbReference type="PANTHER" id="PTHR10696:SF56">
    <property type="entry name" value="TAUD_TFDA-LIKE DOMAIN-CONTAINING PROTEIN"/>
    <property type="match status" value="1"/>
</dbReference>
<dbReference type="Gene3D" id="3.60.130.10">
    <property type="entry name" value="Clavaminate synthase-like"/>
    <property type="match status" value="1"/>
</dbReference>
<dbReference type="RefSeq" id="WP_190109591.1">
    <property type="nucleotide sequence ID" value="NZ_BMVB01000006.1"/>
</dbReference>
<comment type="cofactor">
    <cofactor evidence="1">
        <name>Fe(2+)</name>
        <dbReference type="ChEBI" id="CHEBI:29033"/>
    </cofactor>
</comment>
<dbReference type="GO" id="GO:0017000">
    <property type="term" value="P:antibiotic biosynthetic process"/>
    <property type="evidence" value="ECO:0007669"/>
    <property type="project" value="UniProtKB-KW"/>
</dbReference>
<dbReference type="Gene3D" id="3.40.50.880">
    <property type="match status" value="1"/>
</dbReference>
<evidence type="ECO:0000313" key="6">
    <source>
        <dbReference type="EMBL" id="GHC46898.1"/>
    </source>
</evidence>
<keyword evidence="3" id="KW-0408">Iron</keyword>
<evidence type="ECO:0000256" key="4">
    <source>
        <dbReference type="ARBA" id="ARBA00023194"/>
    </source>
</evidence>
<evidence type="ECO:0000313" key="7">
    <source>
        <dbReference type="Proteomes" id="UP000646244"/>
    </source>
</evidence>
<reference evidence="6" key="1">
    <citation type="journal article" date="2014" name="Int. J. Syst. Evol. Microbiol.">
        <title>Complete genome sequence of Corynebacterium casei LMG S-19264T (=DSM 44701T), isolated from a smear-ripened cheese.</title>
        <authorList>
            <consortium name="US DOE Joint Genome Institute (JGI-PGF)"/>
            <person name="Walter F."/>
            <person name="Albersmeier A."/>
            <person name="Kalinowski J."/>
            <person name="Ruckert C."/>
        </authorList>
    </citation>
    <scope>NUCLEOTIDE SEQUENCE</scope>
    <source>
        <strain evidence="6">JCM 4633</strain>
    </source>
</reference>
<comment type="caution">
    <text evidence="6">The sequence shown here is derived from an EMBL/GenBank/DDBJ whole genome shotgun (WGS) entry which is preliminary data.</text>
</comment>
<protein>
    <recommendedName>
        <fullName evidence="5">TauD/TfdA-like domain-containing protein</fullName>
    </recommendedName>
</protein>
<dbReference type="InterPro" id="IPR042098">
    <property type="entry name" value="TauD-like_sf"/>
</dbReference>
<evidence type="ECO:0000256" key="3">
    <source>
        <dbReference type="ARBA" id="ARBA00023004"/>
    </source>
</evidence>
<dbReference type="SUPFAM" id="SSF51197">
    <property type="entry name" value="Clavaminate synthase-like"/>
    <property type="match status" value="1"/>
</dbReference>
<evidence type="ECO:0000256" key="2">
    <source>
        <dbReference type="ARBA" id="ARBA00023002"/>
    </source>
</evidence>
<feature type="domain" description="TauD/TfdA-like" evidence="5">
    <location>
        <begin position="327"/>
        <end position="566"/>
    </location>
</feature>
<dbReference type="AlphaFoldDB" id="A0A918THF5"/>
<organism evidence="6 7">
    <name type="scientific">Streptomyces cinnamoneus</name>
    <name type="common">Streptoverticillium cinnamoneum</name>
    <dbReference type="NCBI Taxonomy" id="53446"/>
    <lineage>
        <taxon>Bacteria</taxon>
        <taxon>Bacillati</taxon>
        <taxon>Actinomycetota</taxon>
        <taxon>Actinomycetes</taxon>
        <taxon>Kitasatosporales</taxon>
        <taxon>Streptomycetaceae</taxon>
        <taxon>Streptomyces</taxon>
        <taxon>Streptomyces cinnamoneus group</taxon>
    </lineage>
</organism>
<dbReference type="PANTHER" id="PTHR10696">
    <property type="entry name" value="GAMMA-BUTYROBETAINE HYDROXYLASE-RELATED"/>
    <property type="match status" value="1"/>
</dbReference>
<dbReference type="SUPFAM" id="SSF52317">
    <property type="entry name" value="Class I glutamine amidotransferase-like"/>
    <property type="match status" value="1"/>
</dbReference>
<keyword evidence="4" id="KW-0045">Antibiotic biosynthesis</keyword>
<accession>A0A918THF5</accession>
<reference evidence="6" key="2">
    <citation type="submission" date="2020-09" db="EMBL/GenBank/DDBJ databases">
        <authorList>
            <person name="Sun Q."/>
            <person name="Ohkuma M."/>
        </authorList>
    </citation>
    <scope>NUCLEOTIDE SEQUENCE</scope>
    <source>
        <strain evidence="6">JCM 4633</strain>
    </source>
</reference>
<evidence type="ECO:0000259" key="5">
    <source>
        <dbReference type="Pfam" id="PF02668"/>
    </source>
</evidence>
<dbReference type="InterPro" id="IPR029062">
    <property type="entry name" value="Class_I_gatase-like"/>
</dbReference>
<evidence type="ECO:0000256" key="1">
    <source>
        <dbReference type="ARBA" id="ARBA00001954"/>
    </source>
</evidence>
<dbReference type="GO" id="GO:0016491">
    <property type="term" value="F:oxidoreductase activity"/>
    <property type="evidence" value="ECO:0007669"/>
    <property type="project" value="UniProtKB-KW"/>
</dbReference>
<name>A0A918THF5_STRCJ</name>
<dbReference type="EMBL" id="BMVB01000006">
    <property type="protein sequence ID" value="GHC46898.1"/>
    <property type="molecule type" value="Genomic_DNA"/>
</dbReference>
<sequence length="592" mass="64209">MTKSVGIDLTLSAHWRADDGKKSPYLPEGVLEFGWLGHLVSALERIPGYRARLFEEGELPQALTDVDVLLLPVPRGAADQELPPAELAALRAFVQSGGGVLLFGDSARPVPGADAVPVPLVPDALLTEVLVSGPRPAPDSHLLTYGLDVTAVPGHPATAGVSSVHIHRARALDVTGGLHPLVVGAGEVLAAAGGSGEGRIAVAGNGAMFSLPHLGRASNARFLVNLVRWLAGDEADEASSAEAARDIAGRQRFRSRTFSPEPDLKRIQGPHVVDVSESRQVFEAVAARPLPDPYEDQDAFLAEAELRFHELPRTVRQAVIHFTREPNDYGALLVKGLPVDPQLPPTPADPRERVHTDRKLGELWLAAFSSALGSIFAYQQEKQGLLFQNVSPTPHNATKLSSESSSLLLDFHTETAFHPHMPDYVMLHCLRPDHERVAKTIVSNVRMILGELSLRDRATLFEPLFRTGVDYSFGSANGTRGNGPVLPVLYGSPYDPQMTVDLDLMVGLTPAADRALGKVQEAVNRTKRWVTLDRGDLLIVDNRRSVHGRSEFTARFDGRDRWLQRACVVRDLARSAEDHETGGRVLTTSFAV</sequence>
<proteinExistence type="predicted"/>
<dbReference type="Proteomes" id="UP000646244">
    <property type="component" value="Unassembled WGS sequence"/>
</dbReference>